<protein>
    <submittedName>
        <fullName evidence="2">Heterokaryon incompatibility protein-domain-containing protein</fullName>
    </submittedName>
</protein>
<evidence type="ECO:0000313" key="2">
    <source>
        <dbReference type="EMBL" id="KAK3312637.1"/>
    </source>
</evidence>
<reference evidence="2" key="1">
    <citation type="journal article" date="2023" name="Mol. Phylogenet. Evol.">
        <title>Genome-scale phylogeny and comparative genomics of the fungal order Sordariales.</title>
        <authorList>
            <person name="Hensen N."/>
            <person name="Bonometti L."/>
            <person name="Westerberg I."/>
            <person name="Brannstrom I.O."/>
            <person name="Guillou S."/>
            <person name="Cros-Aarteil S."/>
            <person name="Calhoun S."/>
            <person name="Haridas S."/>
            <person name="Kuo A."/>
            <person name="Mondo S."/>
            <person name="Pangilinan J."/>
            <person name="Riley R."/>
            <person name="LaButti K."/>
            <person name="Andreopoulos B."/>
            <person name="Lipzen A."/>
            <person name="Chen C."/>
            <person name="Yan M."/>
            <person name="Daum C."/>
            <person name="Ng V."/>
            <person name="Clum A."/>
            <person name="Steindorff A."/>
            <person name="Ohm R.A."/>
            <person name="Martin F."/>
            <person name="Silar P."/>
            <person name="Natvig D.O."/>
            <person name="Lalanne C."/>
            <person name="Gautier V."/>
            <person name="Ament-Velasquez S.L."/>
            <person name="Kruys A."/>
            <person name="Hutchinson M.I."/>
            <person name="Powell A.J."/>
            <person name="Barry K."/>
            <person name="Miller A.N."/>
            <person name="Grigoriev I.V."/>
            <person name="Debuchy R."/>
            <person name="Gladieux P."/>
            <person name="Hiltunen Thoren M."/>
            <person name="Johannesson H."/>
        </authorList>
    </citation>
    <scope>NUCLEOTIDE SEQUENCE</scope>
    <source>
        <strain evidence="2">CBS 118394</strain>
    </source>
</reference>
<dbReference type="PANTHER" id="PTHR33112:SF12">
    <property type="entry name" value="HETEROKARYON INCOMPATIBILITY DOMAIN-CONTAINING PROTEIN"/>
    <property type="match status" value="1"/>
</dbReference>
<comment type="caution">
    <text evidence="2">The sequence shown here is derived from an EMBL/GenBank/DDBJ whole genome shotgun (WGS) entry which is preliminary data.</text>
</comment>
<proteinExistence type="predicted"/>
<dbReference type="InterPro" id="IPR010730">
    <property type="entry name" value="HET"/>
</dbReference>
<sequence>MPPDRLCAVCRKLSFDKLVKQSMEQPWKVWQLFSSSRPSEKLGTWREIQRKSSCPFCRLVVECIHAVVVSTSGGLPEPGDVIELSNRPSWKMCILIFNFNGSLHKVFSNRADLEQEARNIRLIGGVEAQRLLISWSHCRAFGEIQCLGADPRLPRGLTFHGRAVRRAEPNWPLLRWWLRHCSHCHGNACQGTTHAKSARRELPDNMRVIDVDDYCVVPYRTGSEYVALTYVWGEHLMGRSIPTMDRARAENAPWGDKGIPLPEWIPKTVSDAIEAVRLLGYRYIWVDALCIIQDDKADKHDQILRMDAIYRNASLSIAAASGDHADSGLPGMSVPRKYKQPRETVSGGLTLAVPLPRFDQLNEGNLLKWNTRAWTFQEKVLSRRLLIFTDFQVYFRCSNGVWSEDVAAETTPNLAQRRSSEGFFCWGDEKLPHDYSTRRPYSLVDFLNFGSMKLANIHSYQGSFANYTAVVEEYTQRDLTYRQDALPAIDGVLRVLDPAESAYVAGLPRRFFDEAMLWQPKFGSTCVEVTGTGAPSWSWASWSLPDGCTWMTRDVRSTTKYQQAYPFMFYWTLESGPSPISQSNTTTYMHVRPSGITPLIERHLEKSGSLLSWNAARIRLSLGHKVDLSELGSEDTVAAFHIFNDWDESIGEVITTGGMWAKFTDWDFMEISRGQELEFVSNMIPDRLRPTTTETKYVQGQPIYGSDNAMEIVGRKEGHYETKTTVDPEDTWKVVNVLMVERVGEVWYRRGIGKVISTAWEKMKTSPEIVYLA</sequence>
<evidence type="ECO:0000259" key="1">
    <source>
        <dbReference type="Pfam" id="PF06985"/>
    </source>
</evidence>
<gene>
    <name evidence="2" type="ORF">B0H66DRAFT_568553</name>
</gene>
<dbReference type="Pfam" id="PF06985">
    <property type="entry name" value="HET"/>
    <property type="match status" value="1"/>
</dbReference>
<organism evidence="2 3">
    <name type="scientific">Apodospora peruviana</name>
    <dbReference type="NCBI Taxonomy" id="516989"/>
    <lineage>
        <taxon>Eukaryota</taxon>
        <taxon>Fungi</taxon>
        <taxon>Dikarya</taxon>
        <taxon>Ascomycota</taxon>
        <taxon>Pezizomycotina</taxon>
        <taxon>Sordariomycetes</taxon>
        <taxon>Sordariomycetidae</taxon>
        <taxon>Sordariales</taxon>
        <taxon>Lasiosphaeriaceae</taxon>
        <taxon>Apodospora</taxon>
    </lineage>
</organism>
<dbReference type="PANTHER" id="PTHR33112">
    <property type="entry name" value="DOMAIN PROTEIN, PUTATIVE-RELATED"/>
    <property type="match status" value="1"/>
</dbReference>
<dbReference type="Proteomes" id="UP001283341">
    <property type="component" value="Unassembled WGS sequence"/>
</dbReference>
<feature type="domain" description="Heterokaryon incompatibility" evidence="1">
    <location>
        <begin position="225"/>
        <end position="378"/>
    </location>
</feature>
<dbReference type="AlphaFoldDB" id="A0AAE0HTK8"/>
<keyword evidence="3" id="KW-1185">Reference proteome</keyword>
<name>A0AAE0HTK8_9PEZI</name>
<reference evidence="2" key="2">
    <citation type="submission" date="2023-06" db="EMBL/GenBank/DDBJ databases">
        <authorList>
            <consortium name="Lawrence Berkeley National Laboratory"/>
            <person name="Haridas S."/>
            <person name="Hensen N."/>
            <person name="Bonometti L."/>
            <person name="Westerberg I."/>
            <person name="Brannstrom I.O."/>
            <person name="Guillou S."/>
            <person name="Cros-Aarteil S."/>
            <person name="Calhoun S."/>
            <person name="Kuo A."/>
            <person name="Mondo S."/>
            <person name="Pangilinan J."/>
            <person name="Riley R."/>
            <person name="Labutti K."/>
            <person name="Andreopoulos B."/>
            <person name="Lipzen A."/>
            <person name="Chen C."/>
            <person name="Yanf M."/>
            <person name="Daum C."/>
            <person name="Ng V."/>
            <person name="Clum A."/>
            <person name="Steindorff A."/>
            <person name="Ohm R."/>
            <person name="Martin F."/>
            <person name="Silar P."/>
            <person name="Natvig D."/>
            <person name="Lalanne C."/>
            <person name="Gautier V."/>
            <person name="Ament-Velasquez S.L."/>
            <person name="Kruys A."/>
            <person name="Hutchinson M.I."/>
            <person name="Powell A.J."/>
            <person name="Barry K."/>
            <person name="Miller A.N."/>
            <person name="Grigoriev I.V."/>
            <person name="Debuchy R."/>
            <person name="Gladieux P."/>
            <person name="Thoren M.H."/>
            <person name="Johannesson H."/>
        </authorList>
    </citation>
    <scope>NUCLEOTIDE SEQUENCE</scope>
    <source>
        <strain evidence="2">CBS 118394</strain>
    </source>
</reference>
<accession>A0AAE0HTK8</accession>
<evidence type="ECO:0000313" key="3">
    <source>
        <dbReference type="Proteomes" id="UP001283341"/>
    </source>
</evidence>
<dbReference type="EMBL" id="JAUEDM010000008">
    <property type="protein sequence ID" value="KAK3312637.1"/>
    <property type="molecule type" value="Genomic_DNA"/>
</dbReference>